<dbReference type="PANTHER" id="PTHR30531:SF12">
    <property type="entry name" value="FLAGELLAR BIOSYNTHETIC PROTEIN FLHB"/>
    <property type="match status" value="1"/>
</dbReference>
<dbReference type="Pfam" id="PF01312">
    <property type="entry name" value="Bac_export_2"/>
    <property type="match status" value="1"/>
</dbReference>
<dbReference type="EMBL" id="AZRL01000022">
    <property type="protein sequence ID" value="PNR95036.1"/>
    <property type="molecule type" value="Genomic_DNA"/>
</dbReference>
<dbReference type="InterPro" id="IPR029025">
    <property type="entry name" value="T3SS_substrate_exporter_C"/>
</dbReference>
<evidence type="ECO:0000313" key="1">
    <source>
        <dbReference type="EMBL" id="PNR95036.1"/>
    </source>
</evidence>
<protein>
    <submittedName>
        <fullName evidence="1">FlhB</fullName>
    </submittedName>
</protein>
<gene>
    <name evidence="1" type="ORF">X929_09240</name>
</gene>
<dbReference type="Proteomes" id="UP000236434">
    <property type="component" value="Unassembled WGS sequence"/>
</dbReference>
<dbReference type="OrthoDB" id="5244399at2"/>
<dbReference type="RefSeq" id="WP_103067683.1">
    <property type="nucleotide sequence ID" value="NZ_AZRL01000022.1"/>
</dbReference>
<dbReference type="GO" id="GO:0009306">
    <property type="term" value="P:protein secretion"/>
    <property type="evidence" value="ECO:0007669"/>
    <property type="project" value="InterPro"/>
</dbReference>
<reference evidence="1 2" key="1">
    <citation type="submission" date="2013-12" db="EMBL/GenBank/DDBJ databases">
        <title>Comparative genomics of Petrotoga isolates.</title>
        <authorList>
            <person name="Nesbo C.L."/>
            <person name="Charchuk R."/>
            <person name="Chow K."/>
        </authorList>
    </citation>
    <scope>NUCLEOTIDE SEQUENCE [LARGE SCALE GENOMIC DNA]</scope>
    <source>
        <strain evidence="1 2">DSM 13574</strain>
    </source>
</reference>
<evidence type="ECO:0000313" key="2">
    <source>
        <dbReference type="Proteomes" id="UP000236434"/>
    </source>
</evidence>
<accession>A0A2K1NWX3</accession>
<dbReference type="Gene3D" id="3.40.1690.10">
    <property type="entry name" value="secretion proteins EscU"/>
    <property type="match status" value="1"/>
</dbReference>
<name>A0A2K1NWX3_9BACT</name>
<dbReference type="PANTHER" id="PTHR30531">
    <property type="entry name" value="FLAGELLAR BIOSYNTHETIC PROTEIN FLHB"/>
    <property type="match status" value="1"/>
</dbReference>
<organism evidence="1 2">
    <name type="scientific">Petrotoga olearia DSM 13574</name>
    <dbReference type="NCBI Taxonomy" id="1122955"/>
    <lineage>
        <taxon>Bacteria</taxon>
        <taxon>Thermotogati</taxon>
        <taxon>Thermotogota</taxon>
        <taxon>Thermotogae</taxon>
        <taxon>Petrotogales</taxon>
        <taxon>Petrotogaceae</taxon>
        <taxon>Petrotoga</taxon>
    </lineage>
</organism>
<dbReference type="GO" id="GO:0005886">
    <property type="term" value="C:plasma membrane"/>
    <property type="evidence" value="ECO:0007669"/>
    <property type="project" value="TreeGrafter"/>
</dbReference>
<dbReference type="AlphaFoldDB" id="A0A2K1NWX3"/>
<proteinExistence type="predicted"/>
<sequence length="87" mass="9836">MSNSKKAVALRYKQGTDQAPKVVAKGVDSIARRIIEIAEEENIPIVKSEKAVEEFYGLDLDEEILPEMYEIAAEIIAFVYKLDKEFS</sequence>
<dbReference type="SUPFAM" id="SSF160544">
    <property type="entry name" value="EscU C-terminal domain-like"/>
    <property type="match status" value="1"/>
</dbReference>
<comment type="caution">
    <text evidence="1">The sequence shown here is derived from an EMBL/GenBank/DDBJ whole genome shotgun (WGS) entry which is preliminary data.</text>
</comment>
<dbReference type="InterPro" id="IPR006135">
    <property type="entry name" value="T3SS_substrate_exporter"/>
</dbReference>